<organism evidence="1 2">
    <name type="scientific">Candidatus Pseudogracilibacillus intestinigallinarum</name>
    <dbReference type="NCBI Taxonomy" id="2838742"/>
    <lineage>
        <taxon>Bacteria</taxon>
        <taxon>Bacillati</taxon>
        <taxon>Bacillota</taxon>
        <taxon>Bacilli</taxon>
        <taxon>Bacillales</taxon>
        <taxon>Bacillaceae</taxon>
        <taxon>Pseudogracilibacillus</taxon>
    </lineage>
</organism>
<dbReference type="InterPro" id="IPR006127">
    <property type="entry name" value="ZnuA-like"/>
</dbReference>
<name>A0A9D1TKW5_9BACI</name>
<dbReference type="GO" id="GO:0046872">
    <property type="term" value="F:metal ion binding"/>
    <property type="evidence" value="ECO:0007669"/>
    <property type="project" value="InterPro"/>
</dbReference>
<dbReference type="Gene3D" id="3.40.50.1980">
    <property type="entry name" value="Nitrogenase molybdenum iron protein domain"/>
    <property type="match status" value="2"/>
</dbReference>
<dbReference type="PANTHER" id="PTHR42953">
    <property type="entry name" value="HIGH-AFFINITY ZINC UPTAKE SYSTEM PROTEIN ZNUA-RELATED"/>
    <property type="match status" value="1"/>
</dbReference>
<gene>
    <name evidence="1" type="ORF">H9895_06980</name>
</gene>
<dbReference type="GO" id="GO:0030001">
    <property type="term" value="P:metal ion transport"/>
    <property type="evidence" value="ECO:0007669"/>
    <property type="project" value="InterPro"/>
</dbReference>
<evidence type="ECO:0000313" key="1">
    <source>
        <dbReference type="EMBL" id="HIV74802.1"/>
    </source>
</evidence>
<dbReference type="InterPro" id="IPR050492">
    <property type="entry name" value="Bact_metal-bind_prot9"/>
</dbReference>
<dbReference type="SUPFAM" id="SSF53807">
    <property type="entry name" value="Helical backbone' metal receptor"/>
    <property type="match status" value="1"/>
</dbReference>
<protein>
    <submittedName>
        <fullName evidence="1">Zinc ABC transporter substrate-binding protein</fullName>
    </submittedName>
</protein>
<accession>A0A9D1TKW5</accession>
<dbReference type="Proteomes" id="UP000823937">
    <property type="component" value="Unassembled WGS sequence"/>
</dbReference>
<reference evidence="1" key="2">
    <citation type="submission" date="2021-04" db="EMBL/GenBank/DDBJ databases">
        <authorList>
            <person name="Gilroy R."/>
        </authorList>
    </citation>
    <scope>NUCLEOTIDE SEQUENCE</scope>
    <source>
        <strain evidence="1">CHK169-2315</strain>
    </source>
</reference>
<proteinExistence type="predicted"/>
<reference evidence="1" key="1">
    <citation type="journal article" date="2021" name="PeerJ">
        <title>Extensive microbial diversity within the chicken gut microbiome revealed by metagenomics and culture.</title>
        <authorList>
            <person name="Gilroy R."/>
            <person name="Ravi A."/>
            <person name="Getino M."/>
            <person name="Pursley I."/>
            <person name="Horton D.L."/>
            <person name="Alikhan N.F."/>
            <person name="Baker D."/>
            <person name="Gharbi K."/>
            <person name="Hall N."/>
            <person name="Watson M."/>
            <person name="Adriaenssens E.M."/>
            <person name="Foster-Nyarko E."/>
            <person name="Jarju S."/>
            <person name="Secka A."/>
            <person name="Antonio M."/>
            <person name="Oren A."/>
            <person name="Chaudhuri R.R."/>
            <person name="La Ragione R."/>
            <person name="Hildebrand F."/>
            <person name="Pallen M.J."/>
        </authorList>
    </citation>
    <scope>NUCLEOTIDE SEQUENCE</scope>
    <source>
        <strain evidence="1">CHK169-2315</strain>
    </source>
</reference>
<dbReference type="PROSITE" id="PS51257">
    <property type="entry name" value="PROKAR_LIPOPROTEIN"/>
    <property type="match status" value="1"/>
</dbReference>
<evidence type="ECO:0000313" key="2">
    <source>
        <dbReference type="Proteomes" id="UP000823937"/>
    </source>
</evidence>
<dbReference type="AlphaFoldDB" id="A0A9D1TKW5"/>
<dbReference type="PANTHER" id="PTHR42953:SF8">
    <property type="entry name" value="ZINT DOMAIN-CONTAINING PROTEIN"/>
    <property type="match status" value="1"/>
</dbReference>
<dbReference type="EMBL" id="DXHX01000109">
    <property type="protein sequence ID" value="HIV74802.1"/>
    <property type="molecule type" value="Genomic_DNA"/>
</dbReference>
<sequence length="306" mass="35254">MKKIVLSITASLFLFGCSNEAPKKETALTIYTSIYPVQYATEQITGDLATVESLYPPGVDAHTYEPTTRQLTHIARSDLFIYVGAGMESFAERTEEALQLEDTNFLEIGEDDSIFREADEAHEHDHHDHGHHHDLDPHIWFDPLRMIDMGERIKIHLSALYPEHEAIFEENFLQYKEDLEALDAQFTNTLKEKTEKQMIVTHAAYGYWEERYGIEQLAISGISSSDEPSQRELVALVKKANELDLRYIVFEKNSSNHVASIIQENLEAKDVYIHNLETLTEDDLNMERDYMSIMQENLQVLDEITK</sequence>
<comment type="caution">
    <text evidence="1">The sequence shown here is derived from an EMBL/GenBank/DDBJ whole genome shotgun (WGS) entry which is preliminary data.</text>
</comment>
<dbReference type="Pfam" id="PF01297">
    <property type="entry name" value="ZnuA"/>
    <property type="match status" value="1"/>
</dbReference>